<dbReference type="OrthoDB" id="3060222at2759"/>
<dbReference type="Proteomes" id="UP000308652">
    <property type="component" value="Unassembled WGS sequence"/>
</dbReference>
<sequence>MDPEALDRRRFCITINSVHYYLDAGPSDANRVCCAVLLTTTFILKAGEQIAFANVPLATQALRDAGSTSENAKEGNINISSHFPAGEEYVKVGHWTGIRDIHATPVVRADFGIGGVEIGGMGVDRRQSDDKRYMISLQRVLVVLDEQPTSLSWKFEGSQGVYYPWSTKLLVVVQKLSENNELWFPFELRLQWKFKVEVHGDGLGQSIKRLLARVDKHDGWMFKICGNYEAGVAKDAMEDAKMAAQHEKIPKMVGLRAAVMPWKNAQVTDVLS</sequence>
<dbReference type="EMBL" id="ML213696">
    <property type="protein sequence ID" value="TFK31920.1"/>
    <property type="molecule type" value="Genomic_DNA"/>
</dbReference>
<dbReference type="STRING" id="68775.A0A5C3LGM8"/>
<evidence type="ECO:0000313" key="2">
    <source>
        <dbReference type="Proteomes" id="UP000308652"/>
    </source>
</evidence>
<dbReference type="AlphaFoldDB" id="A0A5C3LGM8"/>
<evidence type="ECO:0000313" key="1">
    <source>
        <dbReference type="EMBL" id="TFK31920.1"/>
    </source>
</evidence>
<proteinExistence type="predicted"/>
<accession>A0A5C3LGM8</accession>
<name>A0A5C3LGM8_9AGAR</name>
<reference evidence="1 2" key="1">
    <citation type="journal article" date="2019" name="Nat. Ecol. Evol.">
        <title>Megaphylogeny resolves global patterns of mushroom evolution.</title>
        <authorList>
            <person name="Varga T."/>
            <person name="Krizsan K."/>
            <person name="Foldi C."/>
            <person name="Dima B."/>
            <person name="Sanchez-Garcia M."/>
            <person name="Sanchez-Ramirez S."/>
            <person name="Szollosi G.J."/>
            <person name="Szarkandi J.G."/>
            <person name="Papp V."/>
            <person name="Albert L."/>
            <person name="Andreopoulos W."/>
            <person name="Angelini C."/>
            <person name="Antonin V."/>
            <person name="Barry K.W."/>
            <person name="Bougher N.L."/>
            <person name="Buchanan P."/>
            <person name="Buyck B."/>
            <person name="Bense V."/>
            <person name="Catcheside P."/>
            <person name="Chovatia M."/>
            <person name="Cooper J."/>
            <person name="Damon W."/>
            <person name="Desjardin D."/>
            <person name="Finy P."/>
            <person name="Geml J."/>
            <person name="Haridas S."/>
            <person name="Hughes K."/>
            <person name="Justo A."/>
            <person name="Karasinski D."/>
            <person name="Kautmanova I."/>
            <person name="Kiss B."/>
            <person name="Kocsube S."/>
            <person name="Kotiranta H."/>
            <person name="LaButti K.M."/>
            <person name="Lechner B.E."/>
            <person name="Liimatainen K."/>
            <person name="Lipzen A."/>
            <person name="Lukacs Z."/>
            <person name="Mihaltcheva S."/>
            <person name="Morgado L.N."/>
            <person name="Niskanen T."/>
            <person name="Noordeloos M.E."/>
            <person name="Ohm R.A."/>
            <person name="Ortiz-Santana B."/>
            <person name="Ovrebo C."/>
            <person name="Racz N."/>
            <person name="Riley R."/>
            <person name="Savchenko A."/>
            <person name="Shiryaev A."/>
            <person name="Soop K."/>
            <person name="Spirin V."/>
            <person name="Szebenyi C."/>
            <person name="Tomsovsky M."/>
            <person name="Tulloss R.E."/>
            <person name="Uehling J."/>
            <person name="Grigoriev I.V."/>
            <person name="Vagvolgyi C."/>
            <person name="Papp T."/>
            <person name="Martin F.M."/>
            <person name="Miettinen O."/>
            <person name="Hibbett D.S."/>
            <person name="Nagy L.G."/>
        </authorList>
    </citation>
    <scope>NUCLEOTIDE SEQUENCE [LARGE SCALE GENOMIC DNA]</scope>
    <source>
        <strain evidence="1 2">CBS 166.37</strain>
    </source>
</reference>
<keyword evidence="2" id="KW-1185">Reference proteome</keyword>
<protein>
    <submittedName>
        <fullName evidence="1">Uncharacterized protein</fullName>
    </submittedName>
</protein>
<organism evidence="1 2">
    <name type="scientific">Crucibulum laeve</name>
    <dbReference type="NCBI Taxonomy" id="68775"/>
    <lineage>
        <taxon>Eukaryota</taxon>
        <taxon>Fungi</taxon>
        <taxon>Dikarya</taxon>
        <taxon>Basidiomycota</taxon>
        <taxon>Agaricomycotina</taxon>
        <taxon>Agaricomycetes</taxon>
        <taxon>Agaricomycetidae</taxon>
        <taxon>Agaricales</taxon>
        <taxon>Agaricineae</taxon>
        <taxon>Nidulariaceae</taxon>
        <taxon>Crucibulum</taxon>
    </lineage>
</organism>
<gene>
    <name evidence="1" type="ORF">BDQ12DRAFT_744305</name>
</gene>